<keyword evidence="4 10" id="KW-1003">Cell membrane</keyword>
<evidence type="ECO:0000256" key="3">
    <source>
        <dbReference type="ARBA" id="ARBA00022448"/>
    </source>
</evidence>
<protein>
    <recommendedName>
        <fullName evidence="10">Type II secretion system protein K</fullName>
    </recommendedName>
</protein>
<dbReference type="EMBL" id="FLRA01000003">
    <property type="protein sequence ID" value="SBT16544.1"/>
    <property type="molecule type" value="Genomic_DNA"/>
</dbReference>
<accession>A0A1C3JN17</accession>
<reference evidence="13 16" key="1">
    <citation type="submission" date="2016-06" db="EMBL/GenBank/DDBJ databases">
        <authorList>
            <person name="Kjaerup R.B."/>
            <person name="Dalgaard T.S."/>
            <person name="Juul-Madsen H.R."/>
        </authorList>
    </citation>
    <scope>NUCLEOTIDE SEQUENCE [LARGE SCALE GENOMIC DNA]</scope>
    <source>
        <strain evidence="13 16">CECT 5115</strain>
    </source>
</reference>
<dbReference type="OrthoDB" id="9788973at2"/>
<gene>
    <name evidence="13" type="primary">gspK</name>
    <name evidence="13" type="ORF">MGA5115_00625</name>
    <name evidence="14" type="ORF">MGA5116_00843</name>
</gene>
<dbReference type="NCBIfam" id="NF037980">
    <property type="entry name" value="T2SS_GspK"/>
    <property type="match status" value="1"/>
</dbReference>
<evidence type="ECO:0000256" key="9">
    <source>
        <dbReference type="ARBA" id="ARBA00023136"/>
    </source>
</evidence>
<comment type="subcellular location">
    <subcellularLocation>
        <location evidence="1 10">Cell inner membrane</location>
    </subcellularLocation>
</comment>
<evidence type="ECO:0000256" key="1">
    <source>
        <dbReference type="ARBA" id="ARBA00004533"/>
    </source>
</evidence>
<dbReference type="GO" id="GO:0005886">
    <property type="term" value="C:plasma membrane"/>
    <property type="evidence" value="ECO:0007669"/>
    <property type="project" value="UniProtKB-SubCell"/>
</dbReference>
<dbReference type="PIRSF" id="PIRSF002786">
    <property type="entry name" value="XcpX"/>
    <property type="match status" value="1"/>
</dbReference>
<evidence type="ECO:0000256" key="7">
    <source>
        <dbReference type="ARBA" id="ARBA00022927"/>
    </source>
</evidence>
<sequence length="326" mass="36899">MKSSQNGVVLLVALMVFAVVATLSIQVLNYVEQSVAVVSRVQSDITVRHRLLAGEAWASTWLVQQLHASDRLTSPDTSRPWHLASREFVLQDVPIQVDMIDRQACINLNDLADANRTKAVQDRLLRLSSELSLSDEWVYLVKDWVDNDQVLSAAFSHEDEYYAGLQPAYRTADSPLADISELRLLPVPEQTWLRMMPYVCVLPQDSAININRLTPPLLRAYFPELTERKLQALEARIASAGFSSVEELINWPILADQALQTQDWCVQSSTFEVLITLKDGSHQRYLRTVLRQDEETDIVVPLSRSFVAFDVLSKALVNEQIRLPND</sequence>
<evidence type="ECO:0000313" key="15">
    <source>
        <dbReference type="Proteomes" id="UP000092840"/>
    </source>
</evidence>
<evidence type="ECO:0000256" key="2">
    <source>
        <dbReference type="ARBA" id="ARBA00007246"/>
    </source>
</evidence>
<proteinExistence type="inferred from homology"/>
<organism evidence="13 16">
    <name type="scientific">Marinomonas gallaica</name>
    <dbReference type="NCBI Taxonomy" id="1806667"/>
    <lineage>
        <taxon>Bacteria</taxon>
        <taxon>Pseudomonadati</taxon>
        <taxon>Pseudomonadota</taxon>
        <taxon>Gammaproteobacteria</taxon>
        <taxon>Oceanospirillales</taxon>
        <taxon>Oceanospirillaceae</taxon>
        <taxon>Marinomonas</taxon>
    </lineage>
</organism>
<dbReference type="InterPro" id="IPR049031">
    <property type="entry name" value="T2SSK_SAM-like_1st"/>
</dbReference>
<dbReference type="InterPro" id="IPR049179">
    <property type="entry name" value="T2SSK_SAM-like_2nd"/>
</dbReference>
<evidence type="ECO:0000259" key="11">
    <source>
        <dbReference type="Pfam" id="PF03934"/>
    </source>
</evidence>
<dbReference type="PANTHER" id="PTHR38831:SF1">
    <property type="entry name" value="TYPE II SECRETION SYSTEM PROTEIN K-RELATED"/>
    <property type="match status" value="1"/>
</dbReference>
<feature type="domain" description="T2SS protein K second SAM-like" evidence="11">
    <location>
        <begin position="208"/>
        <end position="256"/>
    </location>
</feature>
<evidence type="ECO:0000256" key="5">
    <source>
        <dbReference type="ARBA" id="ARBA00022519"/>
    </source>
</evidence>
<evidence type="ECO:0000313" key="13">
    <source>
        <dbReference type="EMBL" id="SBT16544.1"/>
    </source>
</evidence>
<evidence type="ECO:0000259" key="12">
    <source>
        <dbReference type="Pfam" id="PF21687"/>
    </source>
</evidence>
<reference evidence="14 15" key="2">
    <citation type="submission" date="2016-06" db="EMBL/GenBank/DDBJ databases">
        <authorList>
            <person name="Rodrigo-Torres L."/>
            <person name="Arahal D.R."/>
        </authorList>
    </citation>
    <scope>NUCLEOTIDE SEQUENCE [LARGE SCALE GENOMIC DNA]</scope>
    <source>
        <strain evidence="14 15">CECT 5116</strain>
    </source>
</reference>
<keyword evidence="9 10" id="KW-0472">Membrane</keyword>
<dbReference type="EMBL" id="FLRB01000006">
    <property type="protein sequence ID" value="SBT20260.1"/>
    <property type="molecule type" value="Genomic_DNA"/>
</dbReference>
<dbReference type="SUPFAM" id="SSF158544">
    <property type="entry name" value="GspK insert domain-like"/>
    <property type="match status" value="1"/>
</dbReference>
<dbReference type="Proteomes" id="UP000092871">
    <property type="component" value="Unassembled WGS sequence"/>
</dbReference>
<keyword evidence="6" id="KW-0812">Transmembrane</keyword>
<evidence type="ECO:0000313" key="14">
    <source>
        <dbReference type="EMBL" id="SBT20260.1"/>
    </source>
</evidence>
<keyword evidence="8" id="KW-1133">Transmembrane helix</keyword>
<evidence type="ECO:0000256" key="10">
    <source>
        <dbReference type="PIRNR" id="PIRNR002786"/>
    </source>
</evidence>
<dbReference type="GO" id="GO:0009306">
    <property type="term" value="P:protein secretion"/>
    <property type="evidence" value="ECO:0007669"/>
    <property type="project" value="InterPro"/>
</dbReference>
<feature type="domain" description="T2SS protein K first SAM-like" evidence="12">
    <location>
        <begin position="104"/>
        <end position="204"/>
    </location>
</feature>
<dbReference type="InterPro" id="IPR038072">
    <property type="entry name" value="GspK_central_sf"/>
</dbReference>
<evidence type="ECO:0000256" key="4">
    <source>
        <dbReference type="ARBA" id="ARBA00022475"/>
    </source>
</evidence>
<comment type="similarity">
    <text evidence="2 10">Belongs to the GSP K family.</text>
</comment>
<dbReference type="Pfam" id="PF21687">
    <property type="entry name" value="T2SSK_1st"/>
    <property type="match status" value="1"/>
</dbReference>
<evidence type="ECO:0000256" key="6">
    <source>
        <dbReference type="ARBA" id="ARBA00022692"/>
    </source>
</evidence>
<dbReference type="Proteomes" id="UP000092840">
    <property type="component" value="Unassembled WGS sequence"/>
</dbReference>
<dbReference type="PANTHER" id="PTHR38831">
    <property type="entry name" value="TYPE II SECRETION SYSTEM PROTEIN K"/>
    <property type="match status" value="1"/>
</dbReference>
<dbReference type="Gene3D" id="3.30.1300.30">
    <property type="entry name" value="GSPII I/J protein-like"/>
    <property type="match status" value="1"/>
</dbReference>
<dbReference type="AlphaFoldDB" id="A0A1C3JN17"/>
<dbReference type="RefSeq" id="WP_067031736.1">
    <property type="nucleotide sequence ID" value="NZ_FLRA01000003.1"/>
</dbReference>
<keyword evidence="15" id="KW-1185">Reference proteome</keyword>
<dbReference type="Gene3D" id="1.10.40.60">
    <property type="entry name" value="EpsJ-like"/>
    <property type="match status" value="2"/>
</dbReference>
<dbReference type="InterPro" id="IPR005628">
    <property type="entry name" value="GspK"/>
</dbReference>
<keyword evidence="3 10" id="KW-0813">Transport</keyword>
<evidence type="ECO:0000313" key="16">
    <source>
        <dbReference type="Proteomes" id="UP000092871"/>
    </source>
</evidence>
<keyword evidence="7" id="KW-0653">Protein transport</keyword>
<dbReference type="Pfam" id="PF03934">
    <property type="entry name" value="T2SSK"/>
    <property type="match status" value="1"/>
</dbReference>
<evidence type="ECO:0000256" key="8">
    <source>
        <dbReference type="ARBA" id="ARBA00022989"/>
    </source>
</evidence>
<keyword evidence="5 10" id="KW-0997">Cell inner membrane</keyword>
<name>A0A1C3JN17_9GAMM</name>